<evidence type="ECO:0000256" key="1">
    <source>
        <dbReference type="ARBA" id="ARBA00023125"/>
    </source>
</evidence>
<name>A0A268P579_SHOCL</name>
<reference evidence="3 4" key="1">
    <citation type="submission" date="2017-07" db="EMBL/GenBank/DDBJ databases">
        <title>Isolation and whole genome analysis of endospore-forming bacteria from heroin.</title>
        <authorList>
            <person name="Kalinowski J."/>
            <person name="Ahrens B."/>
            <person name="Al-Dilaimi A."/>
            <person name="Winkler A."/>
            <person name="Wibberg D."/>
            <person name="Schleenbecker U."/>
            <person name="Ruckert C."/>
            <person name="Wolfel R."/>
            <person name="Grass G."/>
        </authorList>
    </citation>
    <scope>NUCLEOTIDE SEQUENCE [LARGE SCALE GENOMIC DNA]</scope>
    <source>
        <strain evidence="3 4">7539</strain>
    </source>
</reference>
<dbReference type="Proteomes" id="UP000216207">
    <property type="component" value="Unassembled WGS sequence"/>
</dbReference>
<dbReference type="RefSeq" id="WP_095325965.1">
    <property type="nucleotide sequence ID" value="NZ_NPCC01000002.1"/>
</dbReference>
<sequence>MFKERLTKLRKNTKLTQGELAKKLGIPRTTYSNYENGNRQPDYETLSKIAEFFDVSTDYLIGAKPKNNNNLLGDEYGTITDEEREKLIEHLRYLRWVAEQDKQNNKN</sequence>
<organism evidence="3 4">
    <name type="scientific">Shouchella clausii</name>
    <name type="common">Alkalihalobacillus clausii</name>
    <dbReference type="NCBI Taxonomy" id="79880"/>
    <lineage>
        <taxon>Bacteria</taxon>
        <taxon>Bacillati</taxon>
        <taxon>Bacillota</taxon>
        <taxon>Bacilli</taxon>
        <taxon>Bacillales</taxon>
        <taxon>Bacillaceae</taxon>
        <taxon>Shouchella</taxon>
    </lineage>
</organism>
<dbReference type="Gene3D" id="1.10.260.40">
    <property type="entry name" value="lambda repressor-like DNA-binding domains"/>
    <property type="match status" value="1"/>
</dbReference>
<dbReference type="PROSITE" id="PS50943">
    <property type="entry name" value="HTH_CROC1"/>
    <property type="match status" value="1"/>
</dbReference>
<dbReference type="PANTHER" id="PTHR46558:SF11">
    <property type="entry name" value="HTH-TYPE TRANSCRIPTIONAL REGULATOR XRE"/>
    <property type="match status" value="1"/>
</dbReference>
<evidence type="ECO:0000259" key="2">
    <source>
        <dbReference type="PROSITE" id="PS50943"/>
    </source>
</evidence>
<feature type="domain" description="HTH cro/C1-type" evidence="2">
    <location>
        <begin position="6"/>
        <end position="60"/>
    </location>
</feature>
<dbReference type="CDD" id="cd00093">
    <property type="entry name" value="HTH_XRE"/>
    <property type="match status" value="1"/>
</dbReference>
<dbReference type="EMBL" id="NPCC01000002">
    <property type="protein sequence ID" value="PAE90897.1"/>
    <property type="molecule type" value="Genomic_DNA"/>
</dbReference>
<dbReference type="InterPro" id="IPR001387">
    <property type="entry name" value="Cro/C1-type_HTH"/>
</dbReference>
<dbReference type="InterPro" id="IPR010982">
    <property type="entry name" value="Lambda_DNA-bd_dom_sf"/>
</dbReference>
<dbReference type="AlphaFoldDB" id="A0A268P579"/>
<dbReference type="SUPFAM" id="SSF47413">
    <property type="entry name" value="lambda repressor-like DNA-binding domains"/>
    <property type="match status" value="1"/>
</dbReference>
<keyword evidence="1" id="KW-0238">DNA-binding</keyword>
<gene>
    <name evidence="3" type="ORF">CHH72_00305</name>
</gene>
<dbReference type="PANTHER" id="PTHR46558">
    <property type="entry name" value="TRACRIPTIONAL REGULATORY PROTEIN-RELATED-RELATED"/>
    <property type="match status" value="1"/>
</dbReference>
<evidence type="ECO:0000313" key="4">
    <source>
        <dbReference type="Proteomes" id="UP000216207"/>
    </source>
</evidence>
<dbReference type="Pfam" id="PF01381">
    <property type="entry name" value="HTH_3"/>
    <property type="match status" value="1"/>
</dbReference>
<evidence type="ECO:0000313" key="3">
    <source>
        <dbReference type="EMBL" id="PAE90897.1"/>
    </source>
</evidence>
<protein>
    <recommendedName>
        <fullName evidence="2">HTH cro/C1-type domain-containing protein</fullName>
    </recommendedName>
</protein>
<dbReference type="SMART" id="SM00530">
    <property type="entry name" value="HTH_XRE"/>
    <property type="match status" value="1"/>
</dbReference>
<accession>A0A268P579</accession>
<comment type="caution">
    <text evidence="3">The sequence shown here is derived from an EMBL/GenBank/DDBJ whole genome shotgun (WGS) entry which is preliminary data.</text>
</comment>
<dbReference type="GO" id="GO:0003677">
    <property type="term" value="F:DNA binding"/>
    <property type="evidence" value="ECO:0007669"/>
    <property type="project" value="UniProtKB-KW"/>
</dbReference>
<proteinExistence type="predicted"/>